<dbReference type="PANTHER" id="PTHR10925">
    <property type="entry name" value="N-ACETYLTRANSFERASE 10"/>
    <property type="match status" value="1"/>
</dbReference>
<feature type="domain" description="N-acetyltransferase" evidence="6">
    <location>
        <begin position="290"/>
        <end position="471"/>
    </location>
</feature>
<dbReference type="GO" id="GO:0005524">
    <property type="term" value="F:ATP binding"/>
    <property type="evidence" value="ECO:0007669"/>
    <property type="project" value="UniProtKB-KW"/>
</dbReference>
<evidence type="ECO:0000256" key="1">
    <source>
        <dbReference type="ARBA" id="ARBA00022679"/>
    </source>
</evidence>
<dbReference type="GO" id="GO:1990883">
    <property type="term" value="F:18S rRNA cytidine N-acetyltransferase activity"/>
    <property type="evidence" value="ECO:0007669"/>
    <property type="project" value="TreeGrafter"/>
</dbReference>
<evidence type="ECO:0000256" key="3">
    <source>
        <dbReference type="ARBA" id="ARBA00022741"/>
    </source>
</evidence>
<evidence type="ECO:0000259" key="6">
    <source>
        <dbReference type="PROSITE" id="PS51186"/>
    </source>
</evidence>
<evidence type="ECO:0000256" key="5">
    <source>
        <dbReference type="ARBA" id="ARBA00023315"/>
    </source>
</evidence>
<dbReference type="GO" id="GO:1904812">
    <property type="term" value="P:rRNA acetylation involved in maturation of SSU-rRNA"/>
    <property type="evidence" value="ECO:0007669"/>
    <property type="project" value="TreeGrafter"/>
</dbReference>
<dbReference type="InterPro" id="IPR007807">
    <property type="entry name" value="TcmA/NAT10_helicase"/>
</dbReference>
<dbReference type="InterPro" id="IPR016181">
    <property type="entry name" value="Acyl_CoA_acyltransferase"/>
</dbReference>
<proteinExistence type="predicted"/>
<dbReference type="KEGG" id="pxi:J5O05_10640"/>
<keyword evidence="2" id="KW-0819">tRNA processing</keyword>
<dbReference type="PANTHER" id="PTHR10925:SF5">
    <property type="entry name" value="RNA CYTIDINE ACETYLTRANSFERASE"/>
    <property type="match status" value="1"/>
</dbReference>
<dbReference type="Pfam" id="PF13718">
    <property type="entry name" value="GNAT_acetyltr_2"/>
    <property type="match status" value="1"/>
</dbReference>
<dbReference type="GO" id="GO:0000049">
    <property type="term" value="F:tRNA binding"/>
    <property type="evidence" value="ECO:0007669"/>
    <property type="project" value="TreeGrafter"/>
</dbReference>
<reference evidence="7" key="1">
    <citation type="submission" date="2021-03" db="EMBL/GenBank/DDBJ databases">
        <title>Complete Genome of Pseudoalteromonas xiamenensis STKMTI.2, a new potential marine bacterium producing anti-Vibrio compounds.</title>
        <authorList>
            <person name="Handayani D.P."/>
            <person name="Isnansetyo A."/>
            <person name="Istiqomah I."/>
            <person name="Jumina J."/>
        </authorList>
    </citation>
    <scope>NUCLEOTIDE SEQUENCE</scope>
    <source>
        <strain evidence="7">STKMTI.2</strain>
    </source>
</reference>
<protein>
    <submittedName>
        <fullName evidence="7">tRNA(Met) cytidine acetyltransferase</fullName>
    </submittedName>
</protein>
<keyword evidence="5" id="KW-0012">Acyltransferase</keyword>
<evidence type="ECO:0000256" key="2">
    <source>
        <dbReference type="ARBA" id="ARBA00022694"/>
    </source>
</evidence>
<dbReference type="Gene3D" id="3.40.50.300">
    <property type="entry name" value="P-loop containing nucleotide triphosphate hydrolases"/>
    <property type="match status" value="1"/>
</dbReference>
<dbReference type="Gene3D" id="3.40.630.30">
    <property type="match status" value="1"/>
</dbReference>
<keyword evidence="4" id="KW-0067">ATP-binding</keyword>
<dbReference type="Proteomes" id="UP000664904">
    <property type="component" value="Chromosome"/>
</dbReference>
<dbReference type="Pfam" id="PF05127">
    <property type="entry name" value="NAT10_TcmA_helicase"/>
    <property type="match status" value="1"/>
</dbReference>
<keyword evidence="8" id="KW-1185">Reference proteome</keyword>
<gene>
    <name evidence="7" type="ORF">J5O05_10640</name>
</gene>
<evidence type="ECO:0000313" key="8">
    <source>
        <dbReference type="Proteomes" id="UP000664904"/>
    </source>
</evidence>
<dbReference type="InterPro" id="IPR032672">
    <property type="entry name" value="TmcA/NAT10/Kre33"/>
</dbReference>
<dbReference type="SUPFAM" id="SSF55729">
    <property type="entry name" value="Acyl-CoA N-acyltransferases (Nat)"/>
    <property type="match status" value="1"/>
</dbReference>
<organism evidence="7 8">
    <name type="scientific">Pseudoalteromonas xiamenensis</name>
    <dbReference type="NCBI Taxonomy" id="882626"/>
    <lineage>
        <taxon>Bacteria</taxon>
        <taxon>Pseudomonadati</taxon>
        <taxon>Pseudomonadota</taxon>
        <taxon>Gammaproteobacteria</taxon>
        <taxon>Alteromonadales</taxon>
        <taxon>Pseudoalteromonadaceae</taxon>
        <taxon>Pseudoalteromonas</taxon>
    </lineage>
</organism>
<sequence>MIPNKLSALSGTVKAGGLLVLLLPELEHLGNFRDPALEKWCSAECDIAQSHFLLRLAAKLTDTNQWRLSEQYGLHLPQCAKAQTPVFPDFSQQNSAIEQIVHALKTKRTLPVVLSADRGRGKSSSLGLIARAMPNKTFILCAPHRHAIAPTFRHLGASEDTLNDLAQYKNLQFLPPDQILRERPKCDVLFVDEAAAIPVPMLLDLIKQYPCSVFSSTLIGYEGNGRGYTLKFLKKLRKFAPQCLSIHLDNPLRFAAADPLEQRINQLFALDCRYEDVVDVDHVEFATIESTLLINDDHLLQEIFSLFVLSHYQTSVNDLRQLLDTPNQSVYVLRAKGKIIAACLVAIEGGLSSELSSAIVEGSRRPRGHLLAQQLAQLSQNPDWCTQRLARIVRIAVAPGIQYTGLGSQLLHEIEQCLASDVAFIGSSFGANHELLSFWFKNQFRIVKLGYKLDKVSGEHAALVLKARQLALDSHVITLSQAFYRQLPYQLLTYFKLLDAQLVLSLWAESDNILPKKLEKTVFLPITRRSMAELQPVIWQWLIDHPTSLALLCASQQVRIIRYVLQGWLLSESLNDLPKLSKKQIEQELNDVVQIFISNTE</sequence>
<dbReference type="AlphaFoldDB" id="A0A975HJZ9"/>
<dbReference type="Gene3D" id="3.40.50.11040">
    <property type="match status" value="1"/>
</dbReference>
<accession>A0A975HJZ9</accession>
<dbReference type="InterPro" id="IPR000182">
    <property type="entry name" value="GNAT_dom"/>
</dbReference>
<name>A0A975HJZ9_9GAMM</name>
<dbReference type="Pfam" id="PF08351">
    <property type="entry name" value="TmcA_N"/>
    <property type="match status" value="1"/>
</dbReference>
<keyword evidence="1" id="KW-0808">Transferase</keyword>
<dbReference type="SUPFAM" id="SSF52540">
    <property type="entry name" value="P-loop containing nucleoside triphosphate hydrolases"/>
    <property type="match status" value="1"/>
</dbReference>
<dbReference type="PROSITE" id="PS51186">
    <property type="entry name" value="GNAT"/>
    <property type="match status" value="1"/>
</dbReference>
<dbReference type="InterPro" id="IPR027417">
    <property type="entry name" value="P-loop_NTPase"/>
</dbReference>
<dbReference type="InterPro" id="IPR013562">
    <property type="entry name" value="TmcA/NAT10_N"/>
</dbReference>
<evidence type="ECO:0000256" key="4">
    <source>
        <dbReference type="ARBA" id="ARBA00022840"/>
    </source>
</evidence>
<dbReference type="EMBL" id="CP072133">
    <property type="protein sequence ID" value="QTH70449.1"/>
    <property type="molecule type" value="Genomic_DNA"/>
</dbReference>
<dbReference type="GO" id="GO:0008033">
    <property type="term" value="P:tRNA processing"/>
    <property type="evidence" value="ECO:0007669"/>
    <property type="project" value="UniProtKB-KW"/>
</dbReference>
<evidence type="ECO:0000313" key="7">
    <source>
        <dbReference type="EMBL" id="QTH70449.1"/>
    </source>
</evidence>
<keyword evidence="3" id="KW-0547">Nucleotide-binding</keyword>